<gene>
    <name evidence="2" type="ORF">BBG20_22610</name>
    <name evidence="3" type="ORF">C9382_15780</name>
</gene>
<keyword evidence="4" id="KW-1185">Reference proteome</keyword>
<evidence type="ECO:0000313" key="5">
    <source>
        <dbReference type="Proteomes" id="UP000240571"/>
    </source>
</evidence>
<dbReference type="RefSeq" id="WP_065907350.1">
    <property type="nucleotide sequence ID" value="NZ_MAUE01000034.1"/>
</dbReference>
<evidence type="ECO:0000256" key="1">
    <source>
        <dbReference type="SAM" id="SignalP"/>
    </source>
</evidence>
<evidence type="ECO:0000313" key="3">
    <source>
        <dbReference type="EMBL" id="PTC27911.1"/>
    </source>
</evidence>
<keyword evidence="1" id="KW-0732">Signal</keyword>
<feature type="chain" id="PRO_5015548816" evidence="1">
    <location>
        <begin position="23"/>
        <end position="120"/>
    </location>
</feature>
<evidence type="ECO:0000313" key="4">
    <source>
        <dbReference type="Proteomes" id="UP000095081"/>
    </source>
</evidence>
<feature type="signal peptide" evidence="1">
    <location>
        <begin position="1"/>
        <end position="22"/>
    </location>
</feature>
<reference evidence="2 4" key="1">
    <citation type="submission" date="2016-06" db="EMBL/GenBank/DDBJ databases">
        <title>Draft genome sequence of Pseudomonas sp. S1E40, a novel strain antagonistic activity to fungal plant pathogen.</title>
        <authorList>
            <person name="Tambong J.T."/>
            <person name="Tchagang C."/>
            <person name="Xu R."/>
        </authorList>
    </citation>
    <scope>NUCLEOTIDE SEQUENCE [LARGE SCALE GENOMIC DNA]</scope>
    <source>
        <strain evidence="2 4">S1E40</strain>
    </source>
</reference>
<comment type="caution">
    <text evidence="3">The sequence shown here is derived from an EMBL/GenBank/DDBJ whole genome shotgun (WGS) entry which is preliminary data.</text>
</comment>
<name>A0A2T4FWX6_9PSED</name>
<dbReference type="EMBL" id="MAUE01000034">
    <property type="protein sequence ID" value="OCW22901.1"/>
    <property type="molecule type" value="Genomic_DNA"/>
</dbReference>
<dbReference type="OrthoDB" id="7011214at2"/>
<dbReference type="Proteomes" id="UP000095081">
    <property type="component" value="Unassembled WGS sequence"/>
</dbReference>
<dbReference type="AlphaFoldDB" id="A0A2T4FWX6"/>
<proteinExistence type="predicted"/>
<reference evidence="3 5" key="2">
    <citation type="submission" date="2018-03" db="EMBL/GenBank/DDBJ databases">
        <title>Diversity of bacteria associated with corn roots inoculated with woodland soils in Canada, and Description of Pseudomonas aylmerense sp. nov.</title>
        <authorList>
            <person name="Tambong J.T."/>
            <person name="Xu R."/>
            <person name="Tchagang C."/>
        </authorList>
    </citation>
    <scope>NUCLEOTIDE SEQUENCE [LARGE SCALE GENOMIC DNA]</scope>
    <source>
        <strain evidence="3 5">S1E44</strain>
    </source>
</reference>
<sequence>MSVKRLSVMAGLLGVWASTCGAAQIVGQGSIEFHGSIVEGGCATNTHSGAVMELHECAVASRGSHFDVRGVAPVASVDAAHVLLVADSGNGRYYGQRYVLVDGAGKPIRSGNYVVTMTLP</sequence>
<dbReference type="Proteomes" id="UP000240571">
    <property type="component" value="Unassembled WGS sequence"/>
</dbReference>
<evidence type="ECO:0000313" key="2">
    <source>
        <dbReference type="EMBL" id="OCW22901.1"/>
    </source>
</evidence>
<dbReference type="EMBL" id="PYWW01000038">
    <property type="protein sequence ID" value="PTC27911.1"/>
    <property type="molecule type" value="Genomic_DNA"/>
</dbReference>
<organism evidence="3 5">
    <name type="scientific">Pseudomonas aylmerensis</name>
    <dbReference type="NCBI Taxonomy" id="1869229"/>
    <lineage>
        <taxon>Bacteria</taxon>
        <taxon>Pseudomonadati</taxon>
        <taxon>Pseudomonadota</taxon>
        <taxon>Gammaproteobacteria</taxon>
        <taxon>Pseudomonadales</taxon>
        <taxon>Pseudomonadaceae</taxon>
        <taxon>Pseudomonas</taxon>
    </lineage>
</organism>
<accession>A0A2T4FWX6</accession>
<protein>
    <submittedName>
        <fullName evidence="3">Type 1 fimbrial protein</fullName>
    </submittedName>
</protein>